<evidence type="ECO:0000313" key="2">
    <source>
        <dbReference type="Proteomes" id="UP000091857"/>
    </source>
</evidence>
<dbReference type="Proteomes" id="UP000091857">
    <property type="component" value="Chromosome 18"/>
</dbReference>
<gene>
    <name evidence="1" type="ORF">MANES_18G143724v8</name>
</gene>
<dbReference type="EMBL" id="CM004404">
    <property type="protein sequence ID" value="KAG8633741.1"/>
    <property type="molecule type" value="Genomic_DNA"/>
</dbReference>
<keyword evidence="2" id="KW-1185">Reference proteome</keyword>
<accession>A0ACB7G1D5</accession>
<evidence type="ECO:0000313" key="1">
    <source>
        <dbReference type="EMBL" id="KAG8633741.1"/>
    </source>
</evidence>
<proteinExistence type="predicted"/>
<sequence>MASSSNSAGIPTPLAESYSITQPPLFNVDIEAWQRIIKGPKIPLSAKEVWDKLEGSKAKLLVRDFELFEKKSGENIVEMSTRFIDLEVELSWEAKTIFTFDTKDFTRYTYDELIGSLIVHEMMFKKEIIEKKEVKKGMALKSEKLIDGKKKFIDLKIDTSESSSLSSDEEEMVILAMLFIRAFRRGGSKYKRFVSMDEESMRKSEDDARTKESKRSSTGEVDPSTRSTAATRGKKKTRGLRRSKKGKFGQRLKASLDVSGSGPKRCKRCGRAHGGVCLAGTTACYRCKQEGHFARECPTKFNKARSPRTVSGEAAQPAVPALDQASGQGGERGVPSSLVGFPGANPSAPIRIFTWTQQETDTSNLMGLEKKKVLETKTESLTSDLAKFTKGKQSLKLPLGSQRLNHFVKISSSSFPSTTCLYCNQKGHMVYSCPIRKGNTKVCLKNKEETNKWHVDSGCSCHMNGDKTLFSKFFMKSEGFVRFGDKGRAQIIENGIIRLKSCIENVALCSKNLVRGLPKLNFENDHPYKACSMGKQTRVTFKPQNEVSTSRLLELLHLDLFGPITPISLGGKSYGFVIVDDYSRFS</sequence>
<protein>
    <submittedName>
        <fullName evidence="1">Uncharacterized protein</fullName>
    </submittedName>
</protein>
<comment type="caution">
    <text evidence="1">The sequence shown here is derived from an EMBL/GenBank/DDBJ whole genome shotgun (WGS) entry which is preliminary data.</text>
</comment>
<name>A0ACB7G1D5_MANES</name>
<reference evidence="2" key="1">
    <citation type="journal article" date="2016" name="Nat. Biotechnol.">
        <title>Sequencing wild and cultivated cassava and related species reveals extensive interspecific hybridization and genetic diversity.</title>
        <authorList>
            <person name="Bredeson J.V."/>
            <person name="Lyons J.B."/>
            <person name="Prochnik S.E."/>
            <person name="Wu G.A."/>
            <person name="Ha C.M."/>
            <person name="Edsinger-Gonzales E."/>
            <person name="Grimwood J."/>
            <person name="Schmutz J."/>
            <person name="Rabbi I.Y."/>
            <person name="Egesi C."/>
            <person name="Nauluvula P."/>
            <person name="Lebot V."/>
            <person name="Ndunguru J."/>
            <person name="Mkamilo G."/>
            <person name="Bart R.S."/>
            <person name="Setter T.L."/>
            <person name="Gleadow R.M."/>
            <person name="Kulakow P."/>
            <person name="Ferguson M.E."/>
            <person name="Rounsley S."/>
            <person name="Rokhsar D.S."/>
        </authorList>
    </citation>
    <scope>NUCLEOTIDE SEQUENCE [LARGE SCALE GENOMIC DNA]</scope>
    <source>
        <strain evidence="2">cv. AM560-2</strain>
    </source>
</reference>
<organism evidence="1 2">
    <name type="scientific">Manihot esculenta</name>
    <name type="common">Cassava</name>
    <name type="synonym">Jatropha manihot</name>
    <dbReference type="NCBI Taxonomy" id="3983"/>
    <lineage>
        <taxon>Eukaryota</taxon>
        <taxon>Viridiplantae</taxon>
        <taxon>Streptophyta</taxon>
        <taxon>Embryophyta</taxon>
        <taxon>Tracheophyta</taxon>
        <taxon>Spermatophyta</taxon>
        <taxon>Magnoliopsida</taxon>
        <taxon>eudicotyledons</taxon>
        <taxon>Gunneridae</taxon>
        <taxon>Pentapetalae</taxon>
        <taxon>rosids</taxon>
        <taxon>fabids</taxon>
        <taxon>Malpighiales</taxon>
        <taxon>Euphorbiaceae</taxon>
        <taxon>Crotonoideae</taxon>
        <taxon>Manihoteae</taxon>
        <taxon>Manihot</taxon>
    </lineage>
</organism>